<dbReference type="EMBL" id="JAAIUW010000008">
    <property type="protein sequence ID" value="KAF7819215.1"/>
    <property type="molecule type" value="Genomic_DNA"/>
</dbReference>
<name>A0A834WDC8_9FABA</name>
<accession>A0A834WDC8</accession>
<reference evidence="2" key="1">
    <citation type="submission" date="2020-09" db="EMBL/GenBank/DDBJ databases">
        <title>Genome-Enabled Discovery of Anthraquinone Biosynthesis in Senna tora.</title>
        <authorList>
            <person name="Kang S.-H."/>
            <person name="Pandey R.P."/>
            <person name="Lee C.-M."/>
            <person name="Sim J.-S."/>
            <person name="Jeong J.-T."/>
            <person name="Choi B.-S."/>
            <person name="Jung M."/>
            <person name="Ginzburg D."/>
            <person name="Zhao K."/>
            <person name="Won S.Y."/>
            <person name="Oh T.-J."/>
            <person name="Yu Y."/>
            <person name="Kim N.-H."/>
            <person name="Lee O.R."/>
            <person name="Lee T.-H."/>
            <person name="Bashyal P."/>
            <person name="Kim T.-S."/>
            <person name="Lee W.-H."/>
            <person name="Kawkins C."/>
            <person name="Kim C.-K."/>
            <person name="Kim J.S."/>
            <person name="Ahn B.O."/>
            <person name="Rhee S.Y."/>
            <person name="Sohng J.K."/>
        </authorList>
    </citation>
    <scope>NUCLEOTIDE SEQUENCE</scope>
    <source>
        <tissue evidence="2">Leaf</tissue>
    </source>
</reference>
<protein>
    <submittedName>
        <fullName evidence="2">Protein DETOXIFICATION 21</fullName>
    </submittedName>
</protein>
<gene>
    <name evidence="2" type="ORF">G2W53_024670</name>
</gene>
<evidence type="ECO:0000313" key="2">
    <source>
        <dbReference type="EMBL" id="KAF7819215.1"/>
    </source>
</evidence>
<sequence length="146" mass="15552">MEKASKGDKSPTAATTSGLVVNIGEGKLDDRAEIFESQKREALPCVRAIVGDKVKLAYVGNPVRQNCGCHGAIKPKLILDSEKPGEKYVNSNSQCSQVGDDRVLALCLQEHLAEPDKDSGDNGESSELNGANMANEGLANYDDTKC</sequence>
<evidence type="ECO:0000313" key="3">
    <source>
        <dbReference type="Proteomes" id="UP000634136"/>
    </source>
</evidence>
<evidence type="ECO:0000256" key="1">
    <source>
        <dbReference type="SAM" id="MobiDB-lite"/>
    </source>
</evidence>
<comment type="caution">
    <text evidence="2">The sequence shown here is derived from an EMBL/GenBank/DDBJ whole genome shotgun (WGS) entry which is preliminary data.</text>
</comment>
<dbReference type="AlphaFoldDB" id="A0A834WDC8"/>
<feature type="region of interest" description="Disordered" evidence="1">
    <location>
        <begin position="113"/>
        <end position="146"/>
    </location>
</feature>
<organism evidence="2 3">
    <name type="scientific">Senna tora</name>
    <dbReference type="NCBI Taxonomy" id="362788"/>
    <lineage>
        <taxon>Eukaryota</taxon>
        <taxon>Viridiplantae</taxon>
        <taxon>Streptophyta</taxon>
        <taxon>Embryophyta</taxon>
        <taxon>Tracheophyta</taxon>
        <taxon>Spermatophyta</taxon>
        <taxon>Magnoliopsida</taxon>
        <taxon>eudicotyledons</taxon>
        <taxon>Gunneridae</taxon>
        <taxon>Pentapetalae</taxon>
        <taxon>rosids</taxon>
        <taxon>fabids</taxon>
        <taxon>Fabales</taxon>
        <taxon>Fabaceae</taxon>
        <taxon>Caesalpinioideae</taxon>
        <taxon>Cassia clade</taxon>
        <taxon>Senna</taxon>
    </lineage>
</organism>
<dbReference type="Proteomes" id="UP000634136">
    <property type="component" value="Unassembled WGS sequence"/>
</dbReference>
<proteinExistence type="predicted"/>
<keyword evidence="3" id="KW-1185">Reference proteome</keyword>